<keyword evidence="3" id="KW-1185">Reference proteome</keyword>
<dbReference type="SUPFAM" id="SSF52777">
    <property type="entry name" value="CoA-dependent acyltransferases"/>
    <property type="match status" value="2"/>
</dbReference>
<dbReference type="Proteomes" id="UP000019335">
    <property type="component" value="Chromosome 2"/>
</dbReference>
<dbReference type="AlphaFoldDB" id="W7TQU6"/>
<name>W7TQU6_9STRA</name>
<proteinExistence type="predicted"/>
<dbReference type="GO" id="GO:0016740">
    <property type="term" value="F:transferase activity"/>
    <property type="evidence" value="ECO:0007669"/>
    <property type="project" value="UniProtKB-KW"/>
</dbReference>
<organism evidence="2 3">
    <name type="scientific">Nannochloropsis gaditana</name>
    <dbReference type="NCBI Taxonomy" id="72520"/>
    <lineage>
        <taxon>Eukaryota</taxon>
        <taxon>Sar</taxon>
        <taxon>Stramenopiles</taxon>
        <taxon>Ochrophyta</taxon>
        <taxon>Eustigmatophyceae</taxon>
        <taxon>Eustigmatales</taxon>
        <taxon>Monodopsidaceae</taxon>
        <taxon>Nannochloropsis</taxon>
    </lineage>
</organism>
<gene>
    <name evidence="2" type="ORF">Naga_100006g54</name>
</gene>
<accession>W7TQU6</accession>
<dbReference type="EMBL" id="AZIL01000126">
    <property type="protein sequence ID" value="EWM29535.1"/>
    <property type="molecule type" value="Genomic_DNA"/>
</dbReference>
<feature type="compositionally biased region" description="Low complexity" evidence="1">
    <location>
        <begin position="58"/>
        <end position="75"/>
    </location>
</feature>
<dbReference type="Gene3D" id="3.30.559.10">
    <property type="entry name" value="Chloramphenicol acetyltransferase-like domain"/>
    <property type="match status" value="1"/>
</dbReference>
<reference evidence="2 3" key="1">
    <citation type="journal article" date="2014" name="Mol. Plant">
        <title>Chromosome Scale Genome Assembly and Transcriptome Profiling of Nannochloropsis gaditana in Nitrogen Depletion.</title>
        <authorList>
            <person name="Corteggiani Carpinelli E."/>
            <person name="Telatin A."/>
            <person name="Vitulo N."/>
            <person name="Forcato C."/>
            <person name="D'Angelo M."/>
            <person name="Schiavon R."/>
            <person name="Vezzi A."/>
            <person name="Giacometti G.M."/>
            <person name="Morosinotto T."/>
            <person name="Valle G."/>
        </authorList>
    </citation>
    <scope>NUCLEOTIDE SEQUENCE [LARGE SCALE GENOMIC DNA]</scope>
    <source>
        <strain evidence="2 3">B-31</strain>
    </source>
</reference>
<protein>
    <submittedName>
        <fullName evidence="2">Alcohol acetyltransferase</fullName>
    </submittedName>
</protein>
<dbReference type="OrthoDB" id="10302740at2759"/>
<feature type="region of interest" description="Disordered" evidence="1">
    <location>
        <begin position="24"/>
        <end position="75"/>
    </location>
</feature>
<feature type="compositionally biased region" description="Basic and acidic residues" evidence="1">
    <location>
        <begin position="36"/>
        <end position="48"/>
    </location>
</feature>
<dbReference type="PANTHER" id="PTHR28037:SF1">
    <property type="entry name" value="ALCOHOL O-ACETYLTRANSFERASE 1-RELATED"/>
    <property type="match status" value="1"/>
</dbReference>
<dbReference type="InterPro" id="IPR052058">
    <property type="entry name" value="Alcohol_O-acetyltransferase"/>
</dbReference>
<evidence type="ECO:0000313" key="2">
    <source>
        <dbReference type="EMBL" id="EWM29535.1"/>
    </source>
</evidence>
<dbReference type="InterPro" id="IPR023213">
    <property type="entry name" value="CAT-like_dom_sf"/>
</dbReference>
<dbReference type="PANTHER" id="PTHR28037">
    <property type="entry name" value="ALCOHOL O-ACETYLTRANSFERASE 1-RELATED"/>
    <property type="match status" value="1"/>
</dbReference>
<keyword evidence="2" id="KW-0808">Transferase</keyword>
<evidence type="ECO:0000256" key="1">
    <source>
        <dbReference type="SAM" id="MobiDB-lite"/>
    </source>
</evidence>
<sequence length="630" mass="71107">MTGTGHTEDGHEWHDAREEEFATVPSWALSSPHPLNELRQRKNPDASDKSVPLPPATPETSSTWSSWLSSSSPTQSSAVKRDWSIEARRRLGGFETFFRTTVPYGLGCIYYIVDFEGPPDTDLLAEAMRFQVKQHPNLRSRLHGDYLEAVAFEDCPQIVVPYIESEDVVGYTERAMKAAKELKAGRDPYLWQLALHHTPSSESHHLLFLIHHAISDGDSILRCLQSLMEGMASLSPLSPHERERKLAQVKALPQLASADEQLYPQYNGYYLVYHFRTLFRELWRVVLRPRLPRPCQMTLTEAPRVTRCLSFVLDAPDFKRLLKTCKANQTSVTGALVAATSQAMEGFIEGPPSSFKMKVEVLVNFRGKASATLGSKDSHQLYAAPMDMLLPAGNKAETRLEFWRTAREAKREIDAFATEPHRIVDALEFFYIMGHHPIAMPLIRLFGASPRQGRQKALSISNLGSTDKLFQPAGPWRLGRMQMGIDELLFGHSVFLAMASHEGRLNFSLSYIEPIVSKAMAENYSQAVIRALIDACPPASEDAPPTPQTPVSRILKSKSRVFVDYLWSSTLKRSEEVLNMHAYGTLWRSSIYEIKDQQEKQSKSNSLWKAQRKLHSSKSHLQYRHVACAS</sequence>
<dbReference type="Gene3D" id="3.30.559.30">
    <property type="entry name" value="Nonribosomal peptide synthetase, condensation domain"/>
    <property type="match status" value="1"/>
</dbReference>
<comment type="caution">
    <text evidence="2">The sequence shown here is derived from an EMBL/GenBank/DDBJ whole genome shotgun (WGS) entry which is preliminary data.</text>
</comment>
<evidence type="ECO:0000313" key="3">
    <source>
        <dbReference type="Proteomes" id="UP000019335"/>
    </source>
</evidence>